<dbReference type="Proteomes" id="UP000824469">
    <property type="component" value="Unassembled WGS sequence"/>
</dbReference>
<gene>
    <name evidence="4" type="ORF">KI387_027862</name>
</gene>
<dbReference type="InterPro" id="IPR009543">
    <property type="entry name" value="VPS13_VAB"/>
</dbReference>
<dbReference type="InterPro" id="IPR026847">
    <property type="entry name" value="VPS13"/>
</dbReference>
<dbReference type="GO" id="GO:0006623">
    <property type="term" value="P:protein targeting to vacuole"/>
    <property type="evidence" value="ECO:0007669"/>
    <property type="project" value="TreeGrafter"/>
</dbReference>
<dbReference type="InterPro" id="IPR006614">
    <property type="entry name" value="Peroxin/Ferlin"/>
</dbReference>
<dbReference type="Pfam" id="PF00168">
    <property type="entry name" value="C2"/>
    <property type="match status" value="1"/>
</dbReference>
<evidence type="ECO:0000313" key="4">
    <source>
        <dbReference type="EMBL" id="KAH9312827.1"/>
    </source>
</evidence>
<dbReference type="Pfam" id="PF06101">
    <property type="entry name" value="Vps62"/>
    <property type="match status" value="2"/>
</dbReference>
<dbReference type="PANTHER" id="PTHR16166">
    <property type="entry name" value="VACUOLAR PROTEIN SORTING-ASSOCIATED PROTEIN VPS13"/>
    <property type="match status" value="1"/>
</dbReference>
<dbReference type="InterPro" id="IPR010482">
    <property type="entry name" value="TECPR1-like_DysF"/>
</dbReference>
<dbReference type="SMART" id="SM00239">
    <property type="entry name" value="C2"/>
    <property type="match status" value="1"/>
</dbReference>
<dbReference type="CDD" id="cd00030">
    <property type="entry name" value="C2"/>
    <property type="match status" value="1"/>
</dbReference>
<dbReference type="Pfam" id="PF25036">
    <property type="entry name" value="VPS13_VAB"/>
    <property type="match status" value="1"/>
</dbReference>
<dbReference type="InterPro" id="IPR000008">
    <property type="entry name" value="C2_dom"/>
</dbReference>
<dbReference type="GO" id="GO:0098588">
    <property type="term" value="C:bounding membrane of organelle"/>
    <property type="evidence" value="ECO:0007669"/>
    <property type="project" value="UniProtKB-ARBA"/>
</dbReference>
<dbReference type="PROSITE" id="PS50004">
    <property type="entry name" value="C2"/>
    <property type="match status" value="1"/>
</dbReference>
<protein>
    <recommendedName>
        <fullName evidence="3">C2 domain-containing protein</fullName>
    </recommendedName>
</protein>
<dbReference type="EMBL" id="JAHRHJ020000006">
    <property type="protein sequence ID" value="KAH9312827.1"/>
    <property type="molecule type" value="Genomic_DNA"/>
</dbReference>
<reference evidence="4 5" key="1">
    <citation type="journal article" date="2021" name="Nat. Plants">
        <title>The Taxus genome provides insights into paclitaxel biosynthesis.</title>
        <authorList>
            <person name="Xiong X."/>
            <person name="Gou J."/>
            <person name="Liao Q."/>
            <person name="Li Y."/>
            <person name="Zhou Q."/>
            <person name="Bi G."/>
            <person name="Li C."/>
            <person name="Du R."/>
            <person name="Wang X."/>
            <person name="Sun T."/>
            <person name="Guo L."/>
            <person name="Liang H."/>
            <person name="Lu P."/>
            <person name="Wu Y."/>
            <person name="Zhang Z."/>
            <person name="Ro D.K."/>
            <person name="Shang Y."/>
            <person name="Huang S."/>
            <person name="Yan J."/>
        </authorList>
    </citation>
    <scope>NUCLEOTIDE SEQUENCE [LARGE SCALE GENOMIC DNA]</scope>
    <source>
        <strain evidence="4">Ta-2019</strain>
    </source>
</reference>
<dbReference type="SMART" id="SM00694">
    <property type="entry name" value="DysFC"/>
    <property type="match status" value="1"/>
</dbReference>
<dbReference type="Gene3D" id="2.60.40.150">
    <property type="entry name" value="C2 domain"/>
    <property type="match status" value="1"/>
</dbReference>
<proteinExistence type="inferred from homology"/>
<comment type="caution">
    <text evidence="4">The sequence shown here is derived from an EMBL/GenBank/DDBJ whole genome shotgun (WGS) entry which is preliminary data.</text>
</comment>
<dbReference type="OMA" id="DIFFWYP"/>
<sequence>MLVLDWRVKPDSQALVVRMQQPRLLVVLDFLLAVGEYFVPSLGAITGREEAMYEQNDPVTLCDHIRLNSSLYKQKEDMVFLSPERQLIADAYDVDEFTYDGCGKTICLIEKYDLKGNSCPSFHPFIIVGYGKKLRFKNVRIKNGLRLGECIYLSSNSSYCASPREGVLFDVENKDCQEENYSGSDGTKDEVQCSSLVSEKHGSESKGINNFIIEIQAVAPELTFYDSTKWSSENILTVEKLLRAKMDFNLMYATKENDRWVRGLVKGLTVESGSGLDMLDPVDISGEYSCVQDKTSISVITTDIYIHLSFSVLRLLLRLQDEAVAALQFGSANVISCCTHFDRIWVDKRGNGSNQHISIWRPRAPSSYVILGDCITSGSVPPSQAVMAVSNTYGRVKKPLGFELVWTFSSMTELGNESHEPEGDLGCSIWMPIAPSGYSVLGCVAQIGKAPPSNSIVYCIRSDLLTSTMYSDCIYYIPPDSRNQNGFSIWRIENAFGSFLAHTSVEPPPKSIVCDLREMLRRNYNDPSFSSKTTNLETSSESIVERNLGLDHKASMSLSDGTVSMSRLGRYYISTPKFELIWWDKGSETRHSVSIWRPIPPPGYASIGDSIVEGLDPPGLGVVLRDDSECLEKPTSFKALQMSGKGGDDFFIWIPTAPPGYVCLGCVASRLGATPPTVDSFRCVRVDLVNQANMSKKAIWSMPGLKGSRECSLWRVENQASTFIARPDLKRPPSRLAYGLVDAGKAKSREKFSAEVKIGCLSVSLLDNPRGMMTPLVDSTMTNISLVAHGRLEALNVVLVSSVAASTFNPQLEAWEPLIEPFDGIFKYEAYTANSDSPLRVGKRIRITATNVVNMNITSANVETVIGSILSWRKQVEYEQQARIAKELEKEGNDYTEPVPRQKSSALEEDNYEKVVIENQLGCDLFFRQYTNNFQDIELLKPDRSALVHLPPPKFTDRLNVVTETNASRHYVAVHILEAKELPLTDDGNAYDFFCVLRLVTTKQTSEEQSPFPQSARSRCVRPLIMKTNGFLAGSVNWNEVFIFEVPHQGLTSLEVVVTNLAAKAGKGEAVGMLTIPIKGEMNFSNSQPSLPRVVQKLSGSTRTFGLQPLKRKGSNNHEDESPNCGSISLNTFYFIAKGDKGMGGKSENAFNSGEVGLWVGLSPDGPWTSVRSFLPLSTIPKELKETFGFEVVTKQGQKHAILRSLVIIVNDTDITLQVCVCPLSLLNTPDVRTNSDTRSAVITEEIFENQRYHPLSGWGNKWPGFGISTDPGHWSTNDYSYSSKDFFEPNLPSGWVWTSNWVVDKSLFVDSDGWAYGSDFQSLKWPLLSTKTCKRSAFDFTRRRRWVRTRKQVSGSKERYKREVITALKPGCSTPLPLQYTARDTDYCVQVRPFSSSAQRSYIWGRSICTRSSSGTSGNDQNSLEKGQSSTGNSVRHLKSGLAVSQFMLSQLEKTEEVLVCLPESGSKQYVWLSMESDASILYSQHNSPVYDWKISVKAPIKLENMLPCNAEYIIWEKTNEGSRVKRQHGLISSESSIHLYSVDIRKPVYLTWLAQGGWELEKEAVLISDPTSDTLPSFFWMLHQQSKRKLRVSLERDFGETNAAAKSVRLFVPYWICNDASLPLAYRLVEIEPSDSSEADTFLLPRTIKAGKQTSDSPSKTIKKRKTSLHKVVQRLEDLEDLNGMPVMLSPQTYSYRTGFSPFSPRDEKNLLSPRLGISVAILRSNNYSPGISLCDFEDKERVDVKAANSNGEYYKLSAFLAMASERTKVVHFQPHTLYINRTGYRLLLQQCGSGHIEWIYPTDPPKVFLWQSISQKEQLQISIDGYKWSRPFSVDNEGILHITLRTEEERNKLYLRAEIRSGTKDSRFLVVFRHASVSSSYRIENRSAVLPIRFRQVGGDDDSWQFLHPGSATSYAWEDLHRERLLEVLVDGADPRKSCKYNIDEVADHQPMPTESGPVTALHLTVSKEGTTRVVKVADWMPSNENLAVVPVGVSISSPSREQTFPILGSDNQFHIIVELSEFGLSVVDHTPEELLYLSVQNLIISYATGLGSGISRFKLRLDGLQVDNQLPLTPMAVLFRPQIATNHLEFLLKFMVMMQDHGSPDNYVYPYLGIQGPSSQNVFFMVKIHEPIIWRLHEMFQKLNLARLNSSQTTDVAIDPIIRIGLLNIPEIRFKVSLAMSPTQRPRGVLGFWASLMTALGNTENMPVRIAAHVHEDICMRQSALLVAAISNVRKDLLSQPLQLLYGVDILGNASSALGHMSKGVAALSMDKKFIQSRQRQDSKGSIEDIGDVIREGGGAFAKGLFRGVTGIVTKPFEGAKSSGVEGFVQGVGKGIIGVAAQPMSGVLDLLSKTTEGANAMRMKLAAAITSEEQLLRRRFPRAISGDSVLRPYDEYKAQGQVNLRGICVYTLCCVTVMSHQLF</sequence>
<dbReference type="GO" id="GO:0005737">
    <property type="term" value="C:cytoplasm"/>
    <property type="evidence" value="ECO:0007669"/>
    <property type="project" value="UniProtKB-ARBA"/>
</dbReference>
<evidence type="ECO:0000259" key="3">
    <source>
        <dbReference type="PROSITE" id="PS50004"/>
    </source>
</evidence>
<dbReference type="InterPro" id="IPR035892">
    <property type="entry name" value="C2_domain_sf"/>
</dbReference>
<evidence type="ECO:0000256" key="2">
    <source>
        <dbReference type="SAM" id="MobiDB-lite"/>
    </source>
</evidence>
<dbReference type="GO" id="GO:0045053">
    <property type="term" value="P:protein retention in Golgi apparatus"/>
    <property type="evidence" value="ECO:0007669"/>
    <property type="project" value="TreeGrafter"/>
</dbReference>
<comment type="similarity">
    <text evidence="1">Belongs to the VPS13 family.</text>
</comment>
<organism evidence="4 5">
    <name type="scientific">Taxus chinensis</name>
    <name type="common">Chinese yew</name>
    <name type="synonym">Taxus wallichiana var. chinensis</name>
    <dbReference type="NCBI Taxonomy" id="29808"/>
    <lineage>
        <taxon>Eukaryota</taxon>
        <taxon>Viridiplantae</taxon>
        <taxon>Streptophyta</taxon>
        <taxon>Embryophyta</taxon>
        <taxon>Tracheophyta</taxon>
        <taxon>Spermatophyta</taxon>
        <taxon>Pinopsida</taxon>
        <taxon>Pinidae</taxon>
        <taxon>Conifers II</taxon>
        <taxon>Cupressales</taxon>
        <taxon>Taxaceae</taxon>
        <taxon>Taxus</taxon>
    </lineage>
</organism>
<keyword evidence="5" id="KW-1185">Reference proteome</keyword>
<dbReference type="InterPro" id="IPR009291">
    <property type="entry name" value="Vps62"/>
</dbReference>
<dbReference type="SUPFAM" id="SSF49562">
    <property type="entry name" value="C2 domain (Calcium/lipid-binding domain, CaLB)"/>
    <property type="match status" value="1"/>
</dbReference>
<dbReference type="Pfam" id="PF06398">
    <property type="entry name" value="Pex24p"/>
    <property type="match status" value="1"/>
</dbReference>
<evidence type="ECO:0000313" key="5">
    <source>
        <dbReference type="Proteomes" id="UP000824469"/>
    </source>
</evidence>
<feature type="domain" description="C2" evidence="3">
    <location>
        <begin position="951"/>
        <end position="1091"/>
    </location>
</feature>
<accession>A0AA38FXT6</accession>
<name>A0AA38FXT6_TAXCH</name>
<feature type="region of interest" description="Disordered" evidence="2">
    <location>
        <begin position="1413"/>
        <end position="1436"/>
    </location>
</feature>
<feature type="compositionally biased region" description="Polar residues" evidence="2">
    <location>
        <begin position="1413"/>
        <end position="1435"/>
    </location>
</feature>
<evidence type="ECO:0000256" key="1">
    <source>
        <dbReference type="ARBA" id="ARBA00006545"/>
    </source>
</evidence>
<dbReference type="PANTHER" id="PTHR16166:SF93">
    <property type="entry name" value="INTERMEMBRANE LIPID TRANSFER PROTEIN VPS13"/>
    <property type="match status" value="1"/>
</dbReference>